<dbReference type="InterPro" id="IPR011032">
    <property type="entry name" value="GroES-like_sf"/>
</dbReference>
<dbReference type="PROSITE" id="PS00059">
    <property type="entry name" value="ADH_ZINC"/>
    <property type="match status" value="1"/>
</dbReference>
<gene>
    <name evidence="9" type="ORF">FB567DRAFT_557499</name>
</gene>
<comment type="cofactor">
    <cofactor evidence="1 6">
        <name>Zn(2+)</name>
        <dbReference type="ChEBI" id="CHEBI:29105"/>
    </cofactor>
</comment>
<dbReference type="PANTHER" id="PTHR42813">
    <property type="entry name" value="ZINC-TYPE ALCOHOL DEHYDROGENASE-LIKE"/>
    <property type="match status" value="1"/>
</dbReference>
<protein>
    <submittedName>
        <fullName evidence="9">Chaperonin 10-like protein</fullName>
    </submittedName>
</protein>
<dbReference type="Proteomes" id="UP000813461">
    <property type="component" value="Unassembled WGS sequence"/>
</dbReference>
<dbReference type="EMBL" id="JAGMVJ010000002">
    <property type="protein sequence ID" value="KAH7093712.1"/>
    <property type="molecule type" value="Genomic_DNA"/>
</dbReference>
<dbReference type="InterPro" id="IPR002328">
    <property type="entry name" value="ADH_Zn_CS"/>
</dbReference>
<dbReference type="OrthoDB" id="442947at2759"/>
<evidence type="ECO:0000256" key="4">
    <source>
        <dbReference type="ARBA" id="ARBA00022833"/>
    </source>
</evidence>
<dbReference type="Gene3D" id="3.90.180.10">
    <property type="entry name" value="Medium-chain alcohol dehydrogenases, catalytic domain"/>
    <property type="match status" value="1"/>
</dbReference>
<keyword evidence="10" id="KW-1185">Reference proteome</keyword>
<dbReference type="Pfam" id="PF00107">
    <property type="entry name" value="ADH_zinc_N"/>
    <property type="match status" value="1"/>
</dbReference>
<dbReference type="Gene3D" id="3.40.50.720">
    <property type="entry name" value="NAD(P)-binding Rossmann-like Domain"/>
    <property type="match status" value="1"/>
</dbReference>
<dbReference type="InterPro" id="IPR013154">
    <property type="entry name" value="ADH-like_N"/>
</dbReference>
<sequence>MKALTYQGPNNPPKLSDVPHPEIQEQTDAIVKLKYSTICGTDLHILKGDVPTIPTGRVLGHEGVGIVESTGTGVRSFKKGDNVLISCITNCGACEYCRRGMFSHCTTGGWILGNSINGTQAEAVRIPYADNSLHKIPAGVDEKSLVMLSDIFPTGFECGVLNGKVSPGSSVVIVGAGPVGLAALITAQLYSPSIIIMVDGDENRLSVAKAFGATHTATPEDAVEIVKKVTAGKGCDTVMEAVGIPETFHQCQELVAPGGTIANVGVHGVKADLHLENLWDKNIAITTRLVDTTSTPMLIKLLASGKLPADKMITHRFKFGDTEQAYQTFQAARTEKSLKVLIEM</sequence>
<dbReference type="InterPro" id="IPR020843">
    <property type="entry name" value="ER"/>
</dbReference>
<dbReference type="AlphaFoldDB" id="A0A8K0RHW5"/>
<dbReference type="SUPFAM" id="SSF50129">
    <property type="entry name" value="GroES-like"/>
    <property type="match status" value="1"/>
</dbReference>
<keyword evidence="3 6" id="KW-0479">Metal-binding</keyword>
<dbReference type="SUPFAM" id="SSF51735">
    <property type="entry name" value="NAD(P)-binding Rossmann-fold domains"/>
    <property type="match status" value="1"/>
</dbReference>
<feature type="domain" description="Enoyl reductase (ER)" evidence="8">
    <location>
        <begin position="8"/>
        <end position="342"/>
    </location>
</feature>
<evidence type="ECO:0000259" key="8">
    <source>
        <dbReference type="SMART" id="SM00829"/>
    </source>
</evidence>
<dbReference type="PANTHER" id="PTHR42813:SF4">
    <property type="entry name" value="NADP-DEPENDENT ISOPROPANOL DEHYDROGENASE"/>
    <property type="match status" value="1"/>
</dbReference>
<dbReference type="SMART" id="SM00829">
    <property type="entry name" value="PKS_ER"/>
    <property type="match status" value="1"/>
</dbReference>
<evidence type="ECO:0000256" key="7">
    <source>
        <dbReference type="SAM" id="MobiDB-lite"/>
    </source>
</evidence>
<reference evidence="9" key="1">
    <citation type="journal article" date="2021" name="Nat. Commun.">
        <title>Genetic determinants of endophytism in the Arabidopsis root mycobiome.</title>
        <authorList>
            <person name="Mesny F."/>
            <person name="Miyauchi S."/>
            <person name="Thiergart T."/>
            <person name="Pickel B."/>
            <person name="Atanasova L."/>
            <person name="Karlsson M."/>
            <person name="Huettel B."/>
            <person name="Barry K.W."/>
            <person name="Haridas S."/>
            <person name="Chen C."/>
            <person name="Bauer D."/>
            <person name="Andreopoulos W."/>
            <person name="Pangilinan J."/>
            <person name="LaButti K."/>
            <person name="Riley R."/>
            <person name="Lipzen A."/>
            <person name="Clum A."/>
            <person name="Drula E."/>
            <person name="Henrissat B."/>
            <person name="Kohler A."/>
            <person name="Grigoriev I.V."/>
            <person name="Martin F.M."/>
            <person name="Hacquard S."/>
        </authorList>
    </citation>
    <scope>NUCLEOTIDE SEQUENCE</scope>
    <source>
        <strain evidence="9">MPI-SDFR-AT-0120</strain>
    </source>
</reference>
<evidence type="ECO:0000256" key="2">
    <source>
        <dbReference type="ARBA" id="ARBA00008072"/>
    </source>
</evidence>
<feature type="region of interest" description="Disordered" evidence="7">
    <location>
        <begin position="1"/>
        <end position="20"/>
    </location>
</feature>
<proteinExistence type="inferred from homology"/>
<dbReference type="CDD" id="cd08286">
    <property type="entry name" value="FDH_like_ADH2"/>
    <property type="match status" value="1"/>
</dbReference>
<keyword evidence="5" id="KW-0560">Oxidoreductase</keyword>
<dbReference type="InterPro" id="IPR013149">
    <property type="entry name" value="ADH-like_C"/>
</dbReference>
<organism evidence="9 10">
    <name type="scientific">Paraphoma chrysanthemicola</name>
    <dbReference type="NCBI Taxonomy" id="798071"/>
    <lineage>
        <taxon>Eukaryota</taxon>
        <taxon>Fungi</taxon>
        <taxon>Dikarya</taxon>
        <taxon>Ascomycota</taxon>
        <taxon>Pezizomycotina</taxon>
        <taxon>Dothideomycetes</taxon>
        <taxon>Pleosporomycetidae</taxon>
        <taxon>Pleosporales</taxon>
        <taxon>Pleosporineae</taxon>
        <taxon>Phaeosphaeriaceae</taxon>
        <taxon>Paraphoma</taxon>
    </lineage>
</organism>
<evidence type="ECO:0000313" key="9">
    <source>
        <dbReference type="EMBL" id="KAH7093712.1"/>
    </source>
</evidence>
<dbReference type="Pfam" id="PF08240">
    <property type="entry name" value="ADH_N"/>
    <property type="match status" value="1"/>
</dbReference>
<dbReference type="GO" id="GO:0016491">
    <property type="term" value="F:oxidoreductase activity"/>
    <property type="evidence" value="ECO:0007669"/>
    <property type="project" value="UniProtKB-KW"/>
</dbReference>
<evidence type="ECO:0000256" key="1">
    <source>
        <dbReference type="ARBA" id="ARBA00001947"/>
    </source>
</evidence>
<evidence type="ECO:0000313" key="10">
    <source>
        <dbReference type="Proteomes" id="UP000813461"/>
    </source>
</evidence>
<comment type="caution">
    <text evidence="9">The sequence shown here is derived from an EMBL/GenBank/DDBJ whole genome shotgun (WGS) entry which is preliminary data.</text>
</comment>
<evidence type="ECO:0000256" key="3">
    <source>
        <dbReference type="ARBA" id="ARBA00022723"/>
    </source>
</evidence>
<dbReference type="GO" id="GO:0008270">
    <property type="term" value="F:zinc ion binding"/>
    <property type="evidence" value="ECO:0007669"/>
    <property type="project" value="InterPro"/>
</dbReference>
<evidence type="ECO:0000256" key="5">
    <source>
        <dbReference type="ARBA" id="ARBA00023002"/>
    </source>
</evidence>
<dbReference type="InterPro" id="IPR036291">
    <property type="entry name" value="NAD(P)-bd_dom_sf"/>
</dbReference>
<accession>A0A8K0RHW5</accession>
<keyword evidence="4 6" id="KW-0862">Zinc</keyword>
<evidence type="ECO:0000256" key="6">
    <source>
        <dbReference type="RuleBase" id="RU361277"/>
    </source>
</evidence>
<name>A0A8K0RHW5_9PLEO</name>
<comment type="similarity">
    <text evidence="2 6">Belongs to the zinc-containing alcohol dehydrogenase family.</text>
</comment>